<organism evidence="2 3">
    <name type="scientific">Candidatus Obscuribacter phosphatis</name>
    <dbReference type="NCBI Taxonomy" id="1906157"/>
    <lineage>
        <taxon>Bacteria</taxon>
        <taxon>Bacillati</taxon>
        <taxon>Candidatus Melainabacteria</taxon>
        <taxon>Candidatus Obscuribacterales</taxon>
        <taxon>Candidatus Obscuribacteraceae</taxon>
        <taxon>Candidatus Obscuribacter</taxon>
    </lineage>
</organism>
<dbReference type="SUPFAM" id="SSF109755">
    <property type="entry name" value="PhoU-like"/>
    <property type="match status" value="1"/>
</dbReference>
<dbReference type="Gene3D" id="1.20.58.220">
    <property type="entry name" value="Phosphate transport system protein phou homolog 2, domain 2"/>
    <property type="match status" value="1"/>
</dbReference>
<evidence type="ECO:0000313" key="3">
    <source>
        <dbReference type="Proteomes" id="UP000664277"/>
    </source>
</evidence>
<dbReference type="InterPro" id="IPR028366">
    <property type="entry name" value="PhoU"/>
</dbReference>
<name>A0A8J7TL12_9BACT</name>
<reference evidence="2" key="1">
    <citation type="submission" date="2021-02" db="EMBL/GenBank/DDBJ databases">
        <title>Genome-Resolved Metagenomics of a Microbial Community Performing Photosynthetic Biological Nutrient Removal.</title>
        <authorList>
            <person name="Mcdaniel E.A."/>
        </authorList>
    </citation>
    <scope>NUCLEOTIDE SEQUENCE</scope>
    <source>
        <strain evidence="2">UWPOB_OBS1</strain>
    </source>
</reference>
<dbReference type="GO" id="GO:0030643">
    <property type="term" value="P:intracellular phosphate ion homeostasis"/>
    <property type="evidence" value="ECO:0007669"/>
    <property type="project" value="InterPro"/>
</dbReference>
<evidence type="ECO:0000259" key="1">
    <source>
        <dbReference type="Pfam" id="PF01895"/>
    </source>
</evidence>
<evidence type="ECO:0000313" key="2">
    <source>
        <dbReference type="EMBL" id="MBN8659360.1"/>
    </source>
</evidence>
<comment type="caution">
    <text evidence="2">The sequence shown here is derived from an EMBL/GenBank/DDBJ whole genome shotgun (WGS) entry which is preliminary data.</text>
</comment>
<dbReference type="PANTHER" id="PTHR42930:SF3">
    <property type="entry name" value="PHOSPHATE-SPECIFIC TRANSPORT SYSTEM ACCESSORY PROTEIN PHOU"/>
    <property type="match status" value="1"/>
</dbReference>
<protein>
    <recommendedName>
        <fullName evidence="1">PhoU domain-containing protein</fullName>
    </recommendedName>
</protein>
<accession>A0A8J7TL12</accession>
<dbReference type="Proteomes" id="UP000664277">
    <property type="component" value="Unassembled WGS sequence"/>
</dbReference>
<dbReference type="PANTHER" id="PTHR42930">
    <property type="entry name" value="PHOSPHATE-SPECIFIC TRANSPORT SYSTEM ACCESSORY PROTEIN PHOU"/>
    <property type="match status" value="1"/>
</dbReference>
<feature type="domain" description="PhoU" evidence="1">
    <location>
        <begin position="14"/>
        <end position="101"/>
    </location>
</feature>
<dbReference type="EMBL" id="JAFLCK010000003">
    <property type="protein sequence ID" value="MBN8659360.1"/>
    <property type="molecule type" value="Genomic_DNA"/>
</dbReference>
<gene>
    <name evidence="2" type="ORF">J0M35_03280</name>
</gene>
<proteinExistence type="predicted"/>
<dbReference type="InterPro" id="IPR038078">
    <property type="entry name" value="PhoU-like_sf"/>
</dbReference>
<dbReference type="GO" id="GO:0045936">
    <property type="term" value="P:negative regulation of phosphate metabolic process"/>
    <property type="evidence" value="ECO:0007669"/>
    <property type="project" value="InterPro"/>
</dbReference>
<dbReference type="Pfam" id="PF01895">
    <property type="entry name" value="PhoU"/>
    <property type="match status" value="2"/>
</dbReference>
<dbReference type="AlphaFoldDB" id="A0A8J7TL12"/>
<dbReference type="InterPro" id="IPR026022">
    <property type="entry name" value="PhoU_dom"/>
</dbReference>
<feature type="domain" description="PhoU" evidence="1">
    <location>
        <begin position="117"/>
        <end position="202"/>
    </location>
</feature>
<sequence>MSESITLIKEEVLTLGRLVETTVYEVTRLLKGDKRADLSLVERQEAEINALCLEIEEKCVDLLVERDTANGAREIRALVSIPLIAAKLERLADHANRVARFANWAIEDQIEIPEELPRMAASVYHMVQELLLCFLTDSPSKAKEILASDSNVDYLHDLLSKRLLSDLGEQDSAGAQMKAQFLFCGRFLERMGDACTSIAKRVYFLSTGERIGKGGH</sequence>